<sequence length="321" mass="36357">MPQKTLIKASEVTTESRLFSSNPDPYLLQQQEFTGGGKELGKGSYARVVEVVFRGKKAALKILEDEKTGTNEKEIMCYLAEFHNTCIVQFFGYMLCDGYYLIAMEHMAKGSIRNRIEASKEPLPWSLRLQWIKQITKGLAFLHENLIVHRDIKGANILIDEHSNAKIADFGSAVKIGDKPLEDIAGTLCWMAPEIFLQEPYDKEVDIYSLAVTFWEIVSWKMPDIEEIVNAKNLDTNSSKTSAEDTNAIEDIFTPSDTLLPFYKAILSGKRLPLPHNTPPKIAKYITWGWMGRSDERPTAGQLLSKLETHYEEILHASQPK</sequence>
<dbReference type="PROSITE" id="PS00107">
    <property type="entry name" value="PROTEIN_KINASE_ATP"/>
    <property type="match status" value="1"/>
</dbReference>
<dbReference type="Gene3D" id="1.10.510.10">
    <property type="entry name" value="Transferase(Phosphotransferase) domain 1"/>
    <property type="match status" value="1"/>
</dbReference>
<dbReference type="RefSeq" id="WP_094091042.1">
    <property type="nucleotide sequence ID" value="NZ_CP016397.1"/>
</dbReference>
<dbReference type="PANTHER" id="PTHR45756">
    <property type="entry name" value="PALMITOYLTRANSFERASE"/>
    <property type="match status" value="1"/>
</dbReference>
<gene>
    <name evidence="5" type="primary">prkC</name>
    <name evidence="5" type="ORF">clem_07485</name>
</gene>
<feature type="binding site" evidence="3">
    <location>
        <position position="61"/>
    </location>
    <ligand>
        <name>ATP</name>
        <dbReference type="ChEBI" id="CHEBI:30616"/>
    </ligand>
</feature>
<evidence type="ECO:0000313" key="5">
    <source>
        <dbReference type="EMBL" id="ASQ46050.1"/>
    </source>
</evidence>
<dbReference type="SMART" id="SM00220">
    <property type="entry name" value="S_TKc"/>
    <property type="match status" value="1"/>
</dbReference>
<evidence type="ECO:0000313" key="6">
    <source>
        <dbReference type="Proteomes" id="UP000201728"/>
    </source>
</evidence>
<evidence type="ECO:0000256" key="2">
    <source>
        <dbReference type="ARBA" id="ARBA00022840"/>
    </source>
</evidence>
<dbReference type="AlphaFoldDB" id="A0A222P2G8"/>
<name>A0A222P2G8_9GAMM</name>
<dbReference type="EC" id="2.7.11.1" evidence="5"/>
<dbReference type="Proteomes" id="UP000201728">
    <property type="component" value="Chromosome"/>
</dbReference>
<evidence type="ECO:0000259" key="4">
    <source>
        <dbReference type="PROSITE" id="PS50011"/>
    </source>
</evidence>
<dbReference type="Gene3D" id="3.30.200.20">
    <property type="entry name" value="Phosphorylase Kinase, domain 1"/>
    <property type="match status" value="1"/>
</dbReference>
<dbReference type="KEGG" id="lcd:clem_07485"/>
<organism evidence="5 6">
    <name type="scientific">Legionella clemsonensis</name>
    <dbReference type="NCBI Taxonomy" id="1867846"/>
    <lineage>
        <taxon>Bacteria</taxon>
        <taxon>Pseudomonadati</taxon>
        <taxon>Pseudomonadota</taxon>
        <taxon>Gammaproteobacteria</taxon>
        <taxon>Legionellales</taxon>
        <taxon>Legionellaceae</taxon>
        <taxon>Legionella</taxon>
    </lineage>
</organism>
<keyword evidence="6" id="KW-1185">Reference proteome</keyword>
<keyword evidence="5" id="KW-0808">Transferase</keyword>
<evidence type="ECO:0000256" key="1">
    <source>
        <dbReference type="ARBA" id="ARBA00022741"/>
    </source>
</evidence>
<dbReference type="PIRSF" id="PIRSF000654">
    <property type="entry name" value="Integrin-linked_kinase"/>
    <property type="match status" value="1"/>
</dbReference>
<reference evidence="6" key="1">
    <citation type="submission" date="2016-07" db="EMBL/GenBank/DDBJ databases">
        <authorList>
            <person name="Florea S."/>
            <person name="Webb J.S."/>
            <person name="Jaromczyk J."/>
            <person name="Schardl C.L."/>
        </authorList>
    </citation>
    <scope>NUCLEOTIDE SEQUENCE [LARGE SCALE GENOMIC DNA]</scope>
    <source>
        <strain evidence="6">CDC-D5610</strain>
    </source>
</reference>
<dbReference type="EMBL" id="CP016397">
    <property type="protein sequence ID" value="ASQ46050.1"/>
    <property type="molecule type" value="Genomic_DNA"/>
</dbReference>
<keyword evidence="1 3" id="KW-0547">Nucleotide-binding</keyword>
<dbReference type="OrthoDB" id="9801841at2"/>
<proteinExistence type="predicted"/>
<dbReference type="InterPro" id="IPR011009">
    <property type="entry name" value="Kinase-like_dom_sf"/>
</dbReference>
<evidence type="ECO:0000256" key="3">
    <source>
        <dbReference type="PROSITE-ProRule" id="PRU10141"/>
    </source>
</evidence>
<dbReference type="SUPFAM" id="SSF56112">
    <property type="entry name" value="Protein kinase-like (PK-like)"/>
    <property type="match status" value="1"/>
</dbReference>
<feature type="domain" description="Protein kinase" evidence="4">
    <location>
        <begin position="34"/>
        <end position="315"/>
    </location>
</feature>
<dbReference type="InterPro" id="IPR000719">
    <property type="entry name" value="Prot_kinase_dom"/>
</dbReference>
<dbReference type="PROSITE" id="PS00108">
    <property type="entry name" value="PROTEIN_KINASE_ST"/>
    <property type="match status" value="1"/>
</dbReference>
<keyword evidence="2 3" id="KW-0067">ATP-binding</keyword>
<dbReference type="Pfam" id="PF00069">
    <property type="entry name" value="Pkinase"/>
    <property type="match status" value="1"/>
</dbReference>
<dbReference type="PANTHER" id="PTHR45756:SF1">
    <property type="entry name" value="PROTEIN KINASE DOMAIN CONTAINING PROTEIN"/>
    <property type="match status" value="1"/>
</dbReference>
<dbReference type="PROSITE" id="PS50011">
    <property type="entry name" value="PROTEIN_KINASE_DOM"/>
    <property type="match status" value="1"/>
</dbReference>
<keyword evidence="5" id="KW-0418">Kinase</keyword>
<accession>A0A222P2G8</accession>
<dbReference type="GO" id="GO:0004674">
    <property type="term" value="F:protein serine/threonine kinase activity"/>
    <property type="evidence" value="ECO:0007669"/>
    <property type="project" value="UniProtKB-EC"/>
</dbReference>
<dbReference type="InterPro" id="IPR017441">
    <property type="entry name" value="Protein_kinase_ATP_BS"/>
</dbReference>
<dbReference type="InterPro" id="IPR053215">
    <property type="entry name" value="TKL_Ser/Thr_kinase"/>
</dbReference>
<dbReference type="GO" id="GO:0005524">
    <property type="term" value="F:ATP binding"/>
    <property type="evidence" value="ECO:0007669"/>
    <property type="project" value="UniProtKB-UniRule"/>
</dbReference>
<dbReference type="InterPro" id="IPR008271">
    <property type="entry name" value="Ser/Thr_kinase_AS"/>
</dbReference>
<protein>
    <submittedName>
        <fullName evidence="5">Serine/threonine-protein kinase PrkC</fullName>
        <ecNumber evidence="5">2.7.11.1</ecNumber>
    </submittedName>
</protein>